<dbReference type="SUPFAM" id="SSF56059">
    <property type="entry name" value="Glutathione synthetase ATP-binding domain-like"/>
    <property type="match status" value="1"/>
</dbReference>
<dbReference type="Gene3D" id="3.40.1280.10">
    <property type="match status" value="2"/>
</dbReference>
<keyword evidence="4" id="KW-0489">Methyltransferase</keyword>
<dbReference type="AlphaFoldDB" id="A0A7J0EG66"/>
<dbReference type="GO" id="GO:0008173">
    <property type="term" value="F:RNA methyltransferase activity"/>
    <property type="evidence" value="ECO:0007669"/>
    <property type="project" value="InterPro"/>
</dbReference>
<keyword evidence="5" id="KW-0808">Transferase</keyword>
<feature type="domain" description="PEP-utilising enzyme C-terminal" evidence="16">
    <location>
        <begin position="582"/>
        <end position="866"/>
    </location>
</feature>
<keyword evidence="17" id="KW-0670">Pyruvate</keyword>
<dbReference type="SUPFAM" id="SSF52009">
    <property type="entry name" value="Phosphohistidine domain"/>
    <property type="match status" value="1"/>
</dbReference>
<dbReference type="InterPro" id="IPR002192">
    <property type="entry name" value="PPDK_AMP/ATP-bd"/>
</dbReference>
<comment type="similarity">
    <text evidence="2">Belongs to the PEP-utilizing enzyme family.</text>
</comment>
<dbReference type="InterPro" id="IPR023151">
    <property type="entry name" value="PEP_util_CS"/>
</dbReference>
<evidence type="ECO:0000256" key="4">
    <source>
        <dbReference type="ARBA" id="ARBA00022603"/>
    </source>
</evidence>
<feature type="domain" description="PEP-utilising enzyme mobile" evidence="13">
    <location>
        <begin position="502"/>
        <end position="565"/>
    </location>
</feature>
<feature type="region of interest" description="Disordered" evidence="12">
    <location>
        <begin position="1049"/>
        <end position="1070"/>
    </location>
</feature>
<gene>
    <name evidence="17" type="ORF">Acr_03g0019700</name>
</gene>
<dbReference type="Pfam" id="PF00588">
    <property type="entry name" value="SpoU_methylase"/>
    <property type="match status" value="1"/>
</dbReference>
<feature type="domain" description="tRNA/rRNA methyltransferase SpoU type" evidence="14">
    <location>
        <begin position="936"/>
        <end position="995"/>
    </location>
</feature>
<feature type="domain" description="Pyruvate phosphate dikinase AMP/ATP-binding" evidence="15">
    <location>
        <begin position="159"/>
        <end position="374"/>
    </location>
</feature>
<dbReference type="EC" id="2.7.9.1" evidence="3"/>
<dbReference type="GO" id="GO:0003723">
    <property type="term" value="F:RNA binding"/>
    <property type="evidence" value="ECO:0007669"/>
    <property type="project" value="InterPro"/>
</dbReference>
<dbReference type="InterPro" id="IPR040442">
    <property type="entry name" value="Pyrv_kinase-like_dom_sf"/>
</dbReference>
<evidence type="ECO:0000256" key="11">
    <source>
        <dbReference type="ARBA" id="ARBA00048103"/>
    </source>
</evidence>
<evidence type="ECO:0000256" key="1">
    <source>
        <dbReference type="ARBA" id="ARBA00001946"/>
    </source>
</evidence>
<dbReference type="EMBL" id="BJWL01000003">
    <property type="protein sequence ID" value="GFY85196.1"/>
    <property type="molecule type" value="Genomic_DNA"/>
</dbReference>
<dbReference type="SUPFAM" id="SSF51621">
    <property type="entry name" value="Phosphoenolpyruvate/pyruvate domain"/>
    <property type="match status" value="1"/>
</dbReference>
<evidence type="ECO:0000256" key="6">
    <source>
        <dbReference type="ARBA" id="ARBA00022723"/>
    </source>
</evidence>
<evidence type="ECO:0000259" key="13">
    <source>
        <dbReference type="Pfam" id="PF00391"/>
    </source>
</evidence>
<keyword evidence="18" id="KW-1185">Reference proteome</keyword>
<dbReference type="GO" id="GO:0046872">
    <property type="term" value="F:metal ion binding"/>
    <property type="evidence" value="ECO:0007669"/>
    <property type="project" value="UniProtKB-KW"/>
</dbReference>
<dbReference type="Pfam" id="PF01326">
    <property type="entry name" value="PPDK_N"/>
    <property type="match status" value="2"/>
</dbReference>
<dbReference type="FunFam" id="3.30.470.20:FF:000038">
    <property type="entry name" value="Pyruvate, phosphate dikinase, chloroplastic"/>
    <property type="match status" value="1"/>
</dbReference>
<dbReference type="GO" id="GO:0050242">
    <property type="term" value="F:pyruvate, phosphate dikinase activity"/>
    <property type="evidence" value="ECO:0007669"/>
    <property type="project" value="UniProtKB-EC"/>
</dbReference>
<keyword evidence="8 17" id="KW-0418">Kinase</keyword>
<comment type="catalytic activity">
    <reaction evidence="11">
        <text>pyruvate + phosphate + ATP = phosphoenolpyruvate + AMP + diphosphate + H(+)</text>
        <dbReference type="Rhea" id="RHEA:10756"/>
        <dbReference type="ChEBI" id="CHEBI:15361"/>
        <dbReference type="ChEBI" id="CHEBI:15378"/>
        <dbReference type="ChEBI" id="CHEBI:30616"/>
        <dbReference type="ChEBI" id="CHEBI:33019"/>
        <dbReference type="ChEBI" id="CHEBI:43474"/>
        <dbReference type="ChEBI" id="CHEBI:58702"/>
        <dbReference type="ChEBI" id="CHEBI:456215"/>
        <dbReference type="EC" id="2.7.9.1"/>
    </reaction>
</comment>
<reference evidence="17 18" key="1">
    <citation type="submission" date="2019-07" db="EMBL/GenBank/DDBJ databases">
        <title>De Novo Assembly of kiwifruit Actinidia rufa.</title>
        <authorList>
            <person name="Sugita-Konishi S."/>
            <person name="Sato K."/>
            <person name="Mori E."/>
            <person name="Abe Y."/>
            <person name="Kisaki G."/>
            <person name="Hamano K."/>
            <person name="Suezawa K."/>
            <person name="Otani M."/>
            <person name="Fukuda T."/>
            <person name="Manabe T."/>
            <person name="Gomi K."/>
            <person name="Tabuchi M."/>
            <person name="Akimitsu K."/>
            <person name="Kataoka I."/>
        </authorList>
    </citation>
    <scope>NUCLEOTIDE SEQUENCE [LARGE SCALE GENOMIC DNA]</scope>
    <source>
        <strain evidence="18">cv. Fuchu</strain>
    </source>
</reference>
<dbReference type="GO" id="GO:0005524">
    <property type="term" value="F:ATP binding"/>
    <property type="evidence" value="ECO:0007669"/>
    <property type="project" value="UniProtKB-KW"/>
</dbReference>
<dbReference type="InterPro" id="IPR036637">
    <property type="entry name" value="Phosphohistidine_dom_sf"/>
</dbReference>
<dbReference type="GO" id="GO:0016301">
    <property type="term" value="F:kinase activity"/>
    <property type="evidence" value="ECO:0007669"/>
    <property type="project" value="UniProtKB-KW"/>
</dbReference>
<accession>A0A7J0EG66</accession>
<name>A0A7J0EG66_9ERIC</name>
<comment type="cofactor">
    <cofactor evidence="1">
        <name>Mg(2+)</name>
        <dbReference type="ChEBI" id="CHEBI:18420"/>
    </cofactor>
</comment>
<dbReference type="PROSITE" id="PS00742">
    <property type="entry name" value="PEP_ENZYMES_2"/>
    <property type="match status" value="1"/>
</dbReference>
<protein>
    <recommendedName>
        <fullName evidence="3">pyruvate, phosphate dikinase</fullName>
        <ecNumber evidence="3">2.7.9.1</ecNumber>
    </recommendedName>
</protein>
<dbReference type="Gene3D" id="1.10.189.10">
    <property type="entry name" value="Pyruvate Phosphate Dikinase, domain 2"/>
    <property type="match status" value="1"/>
</dbReference>
<dbReference type="InterPro" id="IPR001537">
    <property type="entry name" value="SpoU_MeTrfase"/>
</dbReference>
<dbReference type="InterPro" id="IPR018274">
    <property type="entry name" value="PEP_util_AS"/>
</dbReference>
<dbReference type="Pfam" id="PF00391">
    <property type="entry name" value="PEP-utilizers"/>
    <property type="match status" value="1"/>
</dbReference>
<evidence type="ECO:0000259" key="15">
    <source>
        <dbReference type="Pfam" id="PF01326"/>
    </source>
</evidence>
<dbReference type="PROSITE" id="PS00370">
    <property type="entry name" value="PEP_ENZYMES_PHOS_SITE"/>
    <property type="match status" value="1"/>
</dbReference>
<evidence type="ECO:0000259" key="14">
    <source>
        <dbReference type="Pfam" id="PF00588"/>
    </source>
</evidence>
<evidence type="ECO:0000313" key="17">
    <source>
        <dbReference type="EMBL" id="GFY85196.1"/>
    </source>
</evidence>
<evidence type="ECO:0000313" key="18">
    <source>
        <dbReference type="Proteomes" id="UP000585474"/>
    </source>
</evidence>
<evidence type="ECO:0000259" key="16">
    <source>
        <dbReference type="Pfam" id="PF02896"/>
    </source>
</evidence>
<dbReference type="Gene3D" id="3.20.20.60">
    <property type="entry name" value="Phosphoenolpyruvate-binding domains"/>
    <property type="match status" value="2"/>
</dbReference>
<evidence type="ECO:0000256" key="9">
    <source>
        <dbReference type="ARBA" id="ARBA00022840"/>
    </source>
</evidence>
<evidence type="ECO:0000256" key="10">
    <source>
        <dbReference type="ARBA" id="ARBA00022842"/>
    </source>
</evidence>
<dbReference type="InterPro" id="IPR029028">
    <property type="entry name" value="Alpha/beta_knot_MTases"/>
</dbReference>
<dbReference type="InterPro" id="IPR010121">
    <property type="entry name" value="Pyruvate_phosphate_dikinase"/>
</dbReference>
<evidence type="ECO:0000256" key="12">
    <source>
        <dbReference type="SAM" id="MobiDB-lite"/>
    </source>
</evidence>
<keyword evidence="10" id="KW-0460">Magnesium</keyword>
<dbReference type="PANTHER" id="PTHR22931:SF9">
    <property type="entry name" value="PYRUVATE, PHOSPHATE DIKINASE 1, CHLOROPLASTIC"/>
    <property type="match status" value="1"/>
</dbReference>
<evidence type="ECO:0000256" key="2">
    <source>
        <dbReference type="ARBA" id="ARBA00007837"/>
    </source>
</evidence>
<sequence length="1070" mass="117710">MPATGKGMLLRSTGVVYAQRVLLKHKYVDHNQMDLLSGHHRPSVHVSWRSSRVRLARYQHQLIRANRFNNPTPKKGEIPFGSRLPSQAIVSPVSDPTPTMKKQVFTFGKGKSEGNKGMKSLLGGKGANLAEMASIGLSVPPGLTISTEACQEYQQNGKKLPDGLWEEILEGLESVEKDMGAFLGDPSKPLLLSVRSGAAISMPGMMDTVLNLGLNDEVVVGLAEKSGERFAYDSYRRFLDMFGNVVMDIPHSLFEEKLENLNNTKMCTLNQRVKNFLQTQRKQLQLAVKAVFDSWDSPRAIKYRSINQITGLKGTAVNIQCMVFGNMGNTSGTGVLFTRNPSTGEKKLYGEFLVNAQGEDVVAGIRTPEHLDTMKSCMPEAYKELVENCKILERHYKDMMDIEFTVQENRLWMLQCRSGKRTGKGAVKIAVDMVDEGLVDTRTSIKMVEPQHLDQLLHPQFENPSAYKDKVVAKGLPASPGAAVGQVVFSADDAEEWHAQGKSVILVRTETSPEDVGGMHVAAGILTARGGMTSHAAVVARGWGKCCISGCADIRVNDTEKVVVIGTRLLVKANGSHSTGPQVMANADTPKDALTARTNGAEGIGLCRTEHMFFASDERIKAVRKMIMAVTQEQRKAALDLLLPYQRTDFEGIFRAMDEDEVYSRIEKLSEVNPMLGFRGCRLGISYPELTEMQVRAIFQAAVTMRNQGITVLPEIMVPLELGHQVSLIRSIAKKVFFEMDSSLSYKVGTMIEIPRAALVADEIAKEAEFFSFGTNDLTQMTFGYSRDDVGKFLPIYLSKGILQHDPFEVLDQKGVGQLIKIATERGRGARPSLKVGICGEHGGEPSSVAFFAEAGLDYVSCSPFSGFESYVVVHNIAKRHNVGTLARSATAFGVSEVILVGRRDFNAFGKPRIHIPPQIPPLPLPLRRRPLLQDNAVAVNQHPFRKSTAFLLGNEGTGLSAKECEICDFFVYIPQYGCGTASLNVTVAASIVLHHFGVWAGFAERSRDGNKFIVAERPVNQVRRNYCAEMSDAIIEERKLKRENASNGFFEESGKGDSPSNLLDGLFSE</sequence>
<dbReference type="Gene3D" id="3.30.470.20">
    <property type="entry name" value="ATP-grasp fold, B domain"/>
    <property type="match status" value="1"/>
</dbReference>
<dbReference type="InterPro" id="IPR000121">
    <property type="entry name" value="PEP_util_C"/>
</dbReference>
<dbReference type="Pfam" id="PF02896">
    <property type="entry name" value="PEP-utilizers_C"/>
    <property type="match status" value="1"/>
</dbReference>
<dbReference type="Proteomes" id="UP000585474">
    <property type="component" value="Unassembled WGS sequence"/>
</dbReference>
<dbReference type="OrthoDB" id="6123450at2759"/>
<dbReference type="InterPro" id="IPR029026">
    <property type="entry name" value="tRNA_m1G_MTases_N"/>
</dbReference>
<evidence type="ECO:0000256" key="3">
    <source>
        <dbReference type="ARBA" id="ARBA00011994"/>
    </source>
</evidence>
<dbReference type="Gene3D" id="1.20.80.30">
    <property type="match status" value="1"/>
</dbReference>
<feature type="domain" description="Pyruvate phosphate dikinase AMP/ATP-binding" evidence="15">
    <location>
        <begin position="381"/>
        <end position="436"/>
    </location>
</feature>
<dbReference type="InterPro" id="IPR008279">
    <property type="entry name" value="PEP-util_enz_mobile_dom"/>
</dbReference>
<dbReference type="PANTHER" id="PTHR22931">
    <property type="entry name" value="PHOSPHOENOLPYRUVATE DIKINASE-RELATED"/>
    <property type="match status" value="1"/>
</dbReference>
<organism evidence="17 18">
    <name type="scientific">Actinidia rufa</name>
    <dbReference type="NCBI Taxonomy" id="165716"/>
    <lineage>
        <taxon>Eukaryota</taxon>
        <taxon>Viridiplantae</taxon>
        <taxon>Streptophyta</taxon>
        <taxon>Embryophyta</taxon>
        <taxon>Tracheophyta</taxon>
        <taxon>Spermatophyta</taxon>
        <taxon>Magnoliopsida</taxon>
        <taxon>eudicotyledons</taxon>
        <taxon>Gunneridae</taxon>
        <taxon>Pentapetalae</taxon>
        <taxon>asterids</taxon>
        <taxon>Ericales</taxon>
        <taxon>Actinidiaceae</taxon>
        <taxon>Actinidia</taxon>
    </lineage>
</organism>
<evidence type="ECO:0000256" key="7">
    <source>
        <dbReference type="ARBA" id="ARBA00022741"/>
    </source>
</evidence>
<keyword evidence="9" id="KW-0067">ATP-binding</keyword>
<dbReference type="SUPFAM" id="SSF75217">
    <property type="entry name" value="alpha/beta knot"/>
    <property type="match status" value="1"/>
</dbReference>
<proteinExistence type="inferred from homology"/>
<evidence type="ECO:0000256" key="8">
    <source>
        <dbReference type="ARBA" id="ARBA00022777"/>
    </source>
</evidence>
<dbReference type="Gene3D" id="3.50.30.10">
    <property type="entry name" value="Phosphohistidine domain"/>
    <property type="match status" value="1"/>
</dbReference>
<dbReference type="InterPro" id="IPR013815">
    <property type="entry name" value="ATP_grasp_subdomain_1"/>
</dbReference>
<dbReference type="GO" id="GO:0006396">
    <property type="term" value="P:RNA processing"/>
    <property type="evidence" value="ECO:0007669"/>
    <property type="project" value="InterPro"/>
</dbReference>
<dbReference type="NCBIfam" id="NF004531">
    <property type="entry name" value="PRK05878.1"/>
    <property type="match status" value="1"/>
</dbReference>
<dbReference type="Gene3D" id="3.30.1490.20">
    <property type="entry name" value="ATP-grasp fold, A domain"/>
    <property type="match status" value="1"/>
</dbReference>
<evidence type="ECO:0000256" key="5">
    <source>
        <dbReference type="ARBA" id="ARBA00022679"/>
    </source>
</evidence>
<comment type="caution">
    <text evidence="17">The sequence shown here is derived from an EMBL/GenBank/DDBJ whole genome shotgun (WGS) entry which is preliminary data.</text>
</comment>
<keyword evidence="6" id="KW-0479">Metal-binding</keyword>
<dbReference type="GO" id="GO:0032259">
    <property type="term" value="P:methylation"/>
    <property type="evidence" value="ECO:0007669"/>
    <property type="project" value="UniProtKB-KW"/>
</dbReference>
<dbReference type="InterPro" id="IPR015813">
    <property type="entry name" value="Pyrv/PenolPyrv_kinase-like_dom"/>
</dbReference>
<keyword evidence="7" id="KW-0547">Nucleotide-binding</keyword>